<dbReference type="PANTHER" id="PTHR12547">
    <property type="entry name" value="CCCH ZINC FINGER/TIS11-RELATED"/>
    <property type="match status" value="1"/>
</dbReference>
<dbReference type="Gene3D" id="4.10.1000.10">
    <property type="entry name" value="Zinc finger, CCCH-type"/>
    <property type="match status" value="2"/>
</dbReference>
<evidence type="ECO:0000256" key="4">
    <source>
        <dbReference type="ARBA" id="ARBA00022833"/>
    </source>
</evidence>
<feature type="region of interest" description="Disordered" evidence="6">
    <location>
        <begin position="116"/>
        <end position="142"/>
    </location>
</feature>
<dbReference type="Proteomes" id="UP001162131">
    <property type="component" value="Unassembled WGS sequence"/>
</dbReference>
<feature type="zinc finger region" description="C3H1-type" evidence="5">
    <location>
        <begin position="86"/>
        <end position="114"/>
    </location>
</feature>
<name>A0AAU9K6G5_9CILI</name>
<feature type="domain" description="C3H1-type" evidence="7">
    <location>
        <begin position="49"/>
        <end position="76"/>
    </location>
</feature>
<evidence type="ECO:0000256" key="5">
    <source>
        <dbReference type="PROSITE-ProRule" id="PRU00723"/>
    </source>
</evidence>
<organism evidence="8 9">
    <name type="scientific">Blepharisma stoltei</name>
    <dbReference type="NCBI Taxonomy" id="1481888"/>
    <lineage>
        <taxon>Eukaryota</taxon>
        <taxon>Sar</taxon>
        <taxon>Alveolata</taxon>
        <taxon>Ciliophora</taxon>
        <taxon>Postciliodesmatophora</taxon>
        <taxon>Heterotrichea</taxon>
        <taxon>Heterotrichida</taxon>
        <taxon>Blepharismidae</taxon>
        <taxon>Blepharisma</taxon>
    </lineage>
</organism>
<dbReference type="FunFam" id="4.10.1000.10:FF:000003">
    <property type="entry name" value="Zinc finger CCCH domain-containing protein"/>
    <property type="match status" value="1"/>
</dbReference>
<evidence type="ECO:0000256" key="6">
    <source>
        <dbReference type="SAM" id="MobiDB-lite"/>
    </source>
</evidence>
<feature type="compositionally biased region" description="Basic and acidic residues" evidence="6">
    <location>
        <begin position="133"/>
        <end position="142"/>
    </location>
</feature>
<feature type="compositionally biased region" description="Basic residues" evidence="6">
    <location>
        <begin position="13"/>
        <end position="27"/>
    </location>
</feature>
<accession>A0AAU9K6G5</accession>
<sequence>METISEIQQPKIRSQKPPKSGKSKKNQNKSALESSQAKKKSTKADFQTKFKSEICKNWENGYCEFGSECAFAHGESELRDKPQAKNYKTQRCKQFHELGYCIYGSRCQFIHRDLSPDTADNSPVGSRVSSRKGSFDASKDSSKKRLPIFVDLERRGI</sequence>
<dbReference type="PROSITE" id="PS50103">
    <property type="entry name" value="ZF_C3H1"/>
    <property type="match status" value="2"/>
</dbReference>
<dbReference type="GO" id="GO:0051252">
    <property type="term" value="P:regulation of RNA metabolic process"/>
    <property type="evidence" value="ECO:0007669"/>
    <property type="project" value="UniProtKB-ARBA"/>
</dbReference>
<protein>
    <recommendedName>
        <fullName evidence="7">C3H1-type domain-containing protein</fullName>
    </recommendedName>
</protein>
<feature type="compositionally biased region" description="Polar residues" evidence="6">
    <location>
        <begin position="1"/>
        <end position="12"/>
    </location>
</feature>
<keyword evidence="4 5" id="KW-0862">Zinc</keyword>
<feature type="domain" description="C3H1-type" evidence="7">
    <location>
        <begin position="86"/>
        <end position="114"/>
    </location>
</feature>
<keyword evidence="1 5" id="KW-0479">Metal-binding</keyword>
<evidence type="ECO:0000256" key="3">
    <source>
        <dbReference type="ARBA" id="ARBA00022771"/>
    </source>
</evidence>
<dbReference type="EMBL" id="CAJZBQ010000054">
    <property type="protein sequence ID" value="CAG9332503.1"/>
    <property type="molecule type" value="Genomic_DNA"/>
</dbReference>
<dbReference type="InterPro" id="IPR036855">
    <property type="entry name" value="Znf_CCCH_sf"/>
</dbReference>
<evidence type="ECO:0000259" key="7">
    <source>
        <dbReference type="PROSITE" id="PS50103"/>
    </source>
</evidence>
<dbReference type="PANTHER" id="PTHR12547:SF18">
    <property type="entry name" value="PROTEIN TIS11"/>
    <property type="match status" value="1"/>
</dbReference>
<proteinExistence type="predicted"/>
<dbReference type="AlphaFoldDB" id="A0AAU9K6G5"/>
<dbReference type="Pfam" id="PF00642">
    <property type="entry name" value="zf-CCCH"/>
    <property type="match status" value="2"/>
</dbReference>
<evidence type="ECO:0000313" key="8">
    <source>
        <dbReference type="EMBL" id="CAG9332503.1"/>
    </source>
</evidence>
<keyword evidence="3 5" id="KW-0863">Zinc-finger</keyword>
<reference evidence="8" key="1">
    <citation type="submission" date="2021-09" db="EMBL/GenBank/DDBJ databases">
        <authorList>
            <consortium name="AG Swart"/>
            <person name="Singh M."/>
            <person name="Singh A."/>
            <person name="Seah K."/>
            <person name="Emmerich C."/>
        </authorList>
    </citation>
    <scope>NUCLEOTIDE SEQUENCE</scope>
    <source>
        <strain evidence="8">ATCC30299</strain>
    </source>
</reference>
<feature type="region of interest" description="Disordered" evidence="6">
    <location>
        <begin position="1"/>
        <end position="46"/>
    </location>
</feature>
<evidence type="ECO:0000256" key="2">
    <source>
        <dbReference type="ARBA" id="ARBA00022737"/>
    </source>
</evidence>
<evidence type="ECO:0000313" key="9">
    <source>
        <dbReference type="Proteomes" id="UP001162131"/>
    </source>
</evidence>
<feature type="zinc finger region" description="C3H1-type" evidence="5">
    <location>
        <begin position="49"/>
        <end position="76"/>
    </location>
</feature>
<dbReference type="InterPro" id="IPR000571">
    <property type="entry name" value="Znf_CCCH"/>
</dbReference>
<evidence type="ECO:0000256" key="1">
    <source>
        <dbReference type="ARBA" id="ARBA00022723"/>
    </source>
</evidence>
<gene>
    <name evidence="8" type="ORF">BSTOLATCC_MIC55949</name>
</gene>
<keyword evidence="2" id="KW-0677">Repeat</keyword>
<dbReference type="GO" id="GO:0008270">
    <property type="term" value="F:zinc ion binding"/>
    <property type="evidence" value="ECO:0007669"/>
    <property type="project" value="UniProtKB-KW"/>
</dbReference>
<dbReference type="FunFam" id="4.10.1000.10:FF:000018">
    <property type="entry name" value="Zinc finger protein"/>
    <property type="match status" value="1"/>
</dbReference>
<comment type="caution">
    <text evidence="8">The sequence shown here is derived from an EMBL/GenBank/DDBJ whole genome shotgun (WGS) entry which is preliminary data.</text>
</comment>
<dbReference type="GO" id="GO:0003729">
    <property type="term" value="F:mRNA binding"/>
    <property type="evidence" value="ECO:0007669"/>
    <property type="project" value="InterPro"/>
</dbReference>
<dbReference type="SUPFAM" id="SSF90229">
    <property type="entry name" value="CCCH zinc finger"/>
    <property type="match status" value="2"/>
</dbReference>
<dbReference type="InterPro" id="IPR045877">
    <property type="entry name" value="ZFP36-like"/>
</dbReference>
<dbReference type="GO" id="GO:0010468">
    <property type="term" value="P:regulation of gene expression"/>
    <property type="evidence" value="ECO:0007669"/>
    <property type="project" value="UniProtKB-ARBA"/>
</dbReference>
<feature type="compositionally biased region" description="Polar residues" evidence="6">
    <location>
        <begin position="118"/>
        <end position="132"/>
    </location>
</feature>
<dbReference type="SMART" id="SM00356">
    <property type="entry name" value="ZnF_C3H1"/>
    <property type="match status" value="2"/>
</dbReference>
<keyword evidence="9" id="KW-1185">Reference proteome</keyword>